<keyword evidence="2" id="KW-0547">Nucleotide-binding</keyword>
<reference evidence="12 13" key="1">
    <citation type="submission" date="2021-05" db="EMBL/GenBank/DDBJ databases">
        <title>Fusibacter ferrireducens sp. nov., an anaerobic, sulfur- and Fe-reducing bacterium isolated from the mangrove sediment.</title>
        <authorList>
            <person name="Qiu D."/>
        </authorList>
    </citation>
    <scope>NUCLEOTIDE SEQUENCE [LARGE SCALE GENOMIC DNA]</scope>
    <source>
        <strain evidence="12 13">DSM 12116</strain>
    </source>
</reference>
<dbReference type="InterPro" id="IPR011604">
    <property type="entry name" value="PDDEXK-like_dom_sf"/>
</dbReference>
<dbReference type="InterPro" id="IPR027417">
    <property type="entry name" value="P-loop_NTPase"/>
</dbReference>
<dbReference type="SUPFAM" id="SSF52540">
    <property type="entry name" value="P-loop containing nucleoside triphosphate hydrolases"/>
    <property type="match status" value="1"/>
</dbReference>
<organism evidence="12 13">
    <name type="scientific">Fusibacter paucivorans</name>
    <dbReference type="NCBI Taxonomy" id="76009"/>
    <lineage>
        <taxon>Bacteria</taxon>
        <taxon>Bacillati</taxon>
        <taxon>Bacillota</taxon>
        <taxon>Clostridia</taxon>
        <taxon>Eubacteriales</taxon>
        <taxon>Eubacteriales Family XII. Incertae Sedis</taxon>
        <taxon>Fusibacter</taxon>
    </lineage>
</organism>
<keyword evidence="4" id="KW-0378">Hydrolase</keyword>
<dbReference type="Pfam" id="PF12705">
    <property type="entry name" value="PDDEXK_1"/>
    <property type="match status" value="1"/>
</dbReference>
<evidence type="ECO:0000259" key="10">
    <source>
        <dbReference type="Pfam" id="PF12705"/>
    </source>
</evidence>
<evidence type="ECO:0000256" key="6">
    <source>
        <dbReference type="ARBA" id="ARBA00022839"/>
    </source>
</evidence>
<feature type="domain" description="ATP-dependent helicase/deoxyribonuclease subunit B N-terminal" evidence="11">
    <location>
        <begin position="5"/>
        <end position="252"/>
    </location>
</feature>
<evidence type="ECO:0000256" key="5">
    <source>
        <dbReference type="ARBA" id="ARBA00022806"/>
    </source>
</evidence>
<keyword evidence="6" id="KW-0269">Exonuclease</keyword>
<evidence type="ECO:0000256" key="7">
    <source>
        <dbReference type="ARBA" id="ARBA00022840"/>
    </source>
</evidence>
<evidence type="ECO:0000313" key="12">
    <source>
        <dbReference type="EMBL" id="MBS7527034.1"/>
    </source>
</evidence>
<evidence type="ECO:0000256" key="4">
    <source>
        <dbReference type="ARBA" id="ARBA00022801"/>
    </source>
</evidence>
<accession>A0ABS5PPD7</accession>
<dbReference type="Gene3D" id="3.90.320.10">
    <property type="match status" value="1"/>
</dbReference>
<evidence type="ECO:0000256" key="1">
    <source>
        <dbReference type="ARBA" id="ARBA00022722"/>
    </source>
</evidence>
<dbReference type="PANTHER" id="PTHR30591">
    <property type="entry name" value="RECBCD ENZYME SUBUNIT RECC"/>
    <property type="match status" value="1"/>
</dbReference>
<feature type="domain" description="PD-(D/E)XK endonuclease-like" evidence="10">
    <location>
        <begin position="745"/>
        <end position="1083"/>
    </location>
</feature>
<keyword evidence="9" id="KW-0234">DNA repair</keyword>
<dbReference type="EMBL" id="JAHBCL010000015">
    <property type="protein sequence ID" value="MBS7527034.1"/>
    <property type="molecule type" value="Genomic_DNA"/>
</dbReference>
<keyword evidence="1" id="KW-0540">Nuclease</keyword>
<dbReference type="PANTHER" id="PTHR30591:SF1">
    <property type="entry name" value="RECBCD ENZYME SUBUNIT RECC"/>
    <property type="match status" value="1"/>
</dbReference>
<gene>
    <name evidence="12" type="ORF">KHM83_10110</name>
</gene>
<evidence type="ECO:0000256" key="9">
    <source>
        <dbReference type="ARBA" id="ARBA00023204"/>
    </source>
</evidence>
<dbReference type="Pfam" id="PF21445">
    <property type="entry name" value="ADDB_N"/>
    <property type="match status" value="1"/>
</dbReference>
<dbReference type="Proteomes" id="UP000746471">
    <property type="component" value="Unassembled WGS sequence"/>
</dbReference>
<proteinExistence type="predicted"/>
<evidence type="ECO:0000256" key="3">
    <source>
        <dbReference type="ARBA" id="ARBA00022763"/>
    </source>
</evidence>
<dbReference type="InterPro" id="IPR049035">
    <property type="entry name" value="ADDB_N"/>
</dbReference>
<comment type="caution">
    <text evidence="12">The sequence shown here is derived from an EMBL/GenBank/DDBJ whole genome shotgun (WGS) entry which is preliminary data.</text>
</comment>
<evidence type="ECO:0000256" key="8">
    <source>
        <dbReference type="ARBA" id="ARBA00023125"/>
    </source>
</evidence>
<keyword evidence="13" id="KW-1185">Reference proteome</keyword>
<dbReference type="Gene3D" id="3.40.50.300">
    <property type="entry name" value="P-loop containing nucleotide triphosphate hydrolases"/>
    <property type="match status" value="3"/>
</dbReference>
<name>A0ABS5PPD7_9FIRM</name>
<evidence type="ECO:0000256" key="2">
    <source>
        <dbReference type="ARBA" id="ARBA00022741"/>
    </source>
</evidence>
<keyword evidence="5" id="KW-0347">Helicase</keyword>
<evidence type="ECO:0000259" key="11">
    <source>
        <dbReference type="Pfam" id="PF21445"/>
    </source>
</evidence>
<keyword evidence="8" id="KW-0238">DNA-binding</keyword>
<sequence length="1122" mass="128482">MLKILIGEAKTGKSYRIYEELIEAVRAGRGHECMLIVPEQFTLEAEKQLLEQGALNGFIGLEILSIKRLTHFVFDELGGARETVITALGQMMLLKQIFETEKQALTYYRRAFDKRGMLQRCFDFIEELKQNRIEPHQLTEAVETVQNDPLLSAKLADLAFIFNAYEAAKTSQYFDGADVYEHLLTKLPQSQNLKQKQIWIDGFDSFTVQELAVIEGLCRTAKHVTVTLTALPDAPMETFAHTQSVFQKLMHFENVTAEVEAMKNVYMHDDLRHFSLHAMTYPITPYKAPADHIAIHGAQSQASEIVWIAETLLKHMRTGQYNWRDFAVLTNDLDGYQMTVHRIFEQYGIPHFIDVKRPILNHPVVHFMTNIFEAFQMNFRQDTVIKLLKTGFFEWSATETAVFEHYIVEHGIYGKRLFQPFEKVLSEQYNLEMLNALRLKLTEPLDQYRKQLKNAETVRQQLKLLFELMQLLAIPDKIQNAVQVFTDKGDLEQAQIFAQVWNAVINVFEQLDSLIGSETMAPSALWERLEVGLENVEIGLLPLSEQHVLIGSLDRSRTHPVSIQFLAGINDGILPEAGADQQLLQEHEKQRVNDIGLRWLSDQQMFIKKENFNIYQALTRPSEKLYLSYALADKKGAALRPSYLIAKFKSLLPLCEQTSEPYGHLKTLDNIASPEGTYGVLAEQMRLHLDGQTIDPVWYKVMGWYRQNAPNVSERLLEAAAHHHHVQKLADDEIKLLYEQPLKSSVSGLEQYVACPFKYFVDQGLKPKRIKPFEITYPDVGILFHKALERFGKTVYDQKLIWEQLSQAQCDQMIDAIIGEMVSAEIYQSKFQYKALIRKLGRVAKRAVWTLTTQLKQGTFKPAAFELAFTDAAFGVPPIVIELSNHEKIMLRGVVDRVDILDEDGVQYIKIIDYKSGAKQLSLEDIYYGLQMQLCVYMYACLSNPSYFRTSALRPGGFYYYRIDDPLLDTVQEDLSTLEQTLLDKLKLDGISLDDERVLSALDMTIIERDTSSVVQVKRKKDGSYTKDSKVLNETQFRALMTHVTGKITSIGDKILGGDIDITPCRMKNGLSCDYCEFSGICQFEIKFDYADVRRLPKMSNEDVVQCIEATYGGEHDDEVDD</sequence>
<dbReference type="Gene3D" id="6.10.140.1030">
    <property type="match status" value="1"/>
</dbReference>
<dbReference type="InterPro" id="IPR038726">
    <property type="entry name" value="PDDEXK_AddAB-type"/>
</dbReference>
<evidence type="ECO:0000313" key="13">
    <source>
        <dbReference type="Proteomes" id="UP000746471"/>
    </source>
</evidence>
<dbReference type="RefSeq" id="WP_213236895.1">
    <property type="nucleotide sequence ID" value="NZ_JAHBCL010000015.1"/>
</dbReference>
<keyword evidence="7" id="KW-0067">ATP-binding</keyword>
<protein>
    <submittedName>
        <fullName evidence="12">PD-(D/E)XK nuclease family protein</fullName>
    </submittedName>
</protein>
<keyword evidence="3" id="KW-0227">DNA damage</keyword>